<evidence type="ECO:0000313" key="2">
    <source>
        <dbReference type="EMBL" id="MFG6460882.1"/>
    </source>
</evidence>
<keyword evidence="3" id="KW-1185">Reference proteome</keyword>
<dbReference type="InterPro" id="IPR009875">
    <property type="entry name" value="PilZ_domain"/>
</dbReference>
<sequence length="149" mass="15805">MSDAQSKQGPASLQFQPSQLGGSLPLPTVGGQGASSGARPSVIQLVFREKSALYAAYIPAFTEGGLFVPTTRDYKLGEDIYLLLALPEDNQRYPVAGKVAWLTPANASGGRTQGVGVRFPGDEKTRLIRVRIEEILGTAVSSSKPTQTL</sequence>
<accession>A0ABW7GG00</accession>
<feature type="domain" description="PilZ" evidence="1">
    <location>
        <begin position="45"/>
        <end position="126"/>
    </location>
</feature>
<dbReference type="Gene3D" id="2.40.10.220">
    <property type="entry name" value="predicted glycosyltransferase like domains"/>
    <property type="match status" value="1"/>
</dbReference>
<gene>
    <name evidence="2" type="ORF">ACG04Q_04800</name>
</gene>
<evidence type="ECO:0000259" key="1">
    <source>
        <dbReference type="Pfam" id="PF07238"/>
    </source>
</evidence>
<dbReference type="Proteomes" id="UP001606302">
    <property type="component" value="Unassembled WGS sequence"/>
</dbReference>
<proteinExistence type="predicted"/>
<reference evidence="2 3" key="1">
    <citation type="submission" date="2024-08" db="EMBL/GenBank/DDBJ databases">
        <authorList>
            <person name="Lu H."/>
        </authorList>
    </citation>
    <scope>NUCLEOTIDE SEQUENCE [LARGE SCALE GENOMIC DNA]</scope>
    <source>
        <strain evidence="2 3">DXS20W</strain>
    </source>
</reference>
<name>A0ABW7GG00_9BURK</name>
<dbReference type="RefSeq" id="WP_394509727.1">
    <property type="nucleotide sequence ID" value="NZ_JBIGHX010000002.1"/>
</dbReference>
<evidence type="ECO:0000313" key="3">
    <source>
        <dbReference type="Proteomes" id="UP001606302"/>
    </source>
</evidence>
<dbReference type="Pfam" id="PF07238">
    <property type="entry name" value="PilZ"/>
    <property type="match status" value="1"/>
</dbReference>
<dbReference type="EMBL" id="JBIGHX010000002">
    <property type="protein sequence ID" value="MFG6460882.1"/>
    <property type="molecule type" value="Genomic_DNA"/>
</dbReference>
<organism evidence="2 3">
    <name type="scientific">Pelomonas lactea</name>
    <dbReference type="NCBI Taxonomy" id="3299030"/>
    <lineage>
        <taxon>Bacteria</taxon>
        <taxon>Pseudomonadati</taxon>
        <taxon>Pseudomonadota</taxon>
        <taxon>Betaproteobacteria</taxon>
        <taxon>Burkholderiales</taxon>
        <taxon>Sphaerotilaceae</taxon>
        <taxon>Roseateles</taxon>
    </lineage>
</organism>
<comment type="caution">
    <text evidence="2">The sequence shown here is derived from an EMBL/GenBank/DDBJ whole genome shotgun (WGS) entry which is preliminary data.</text>
</comment>
<protein>
    <submittedName>
        <fullName evidence="2">PilZ domain-containing protein</fullName>
    </submittedName>
</protein>